<evidence type="ECO:0000313" key="2">
    <source>
        <dbReference type="EnsemblPlants" id="AES77721"/>
    </source>
</evidence>
<reference evidence="1 3" key="2">
    <citation type="journal article" date="2014" name="BMC Genomics">
        <title>An improved genome release (version Mt4.0) for the model legume Medicago truncatula.</title>
        <authorList>
            <person name="Tang H."/>
            <person name="Krishnakumar V."/>
            <person name="Bidwell S."/>
            <person name="Rosen B."/>
            <person name="Chan A."/>
            <person name="Zhou S."/>
            <person name="Gentzbittel L."/>
            <person name="Childs K.L."/>
            <person name="Yandell M."/>
            <person name="Gundlach H."/>
            <person name="Mayer K.F."/>
            <person name="Schwartz D.C."/>
            <person name="Town C.D."/>
        </authorList>
    </citation>
    <scope>GENOME REANNOTATION</scope>
    <source>
        <strain evidence="2 3">cv. Jemalong A17</strain>
    </source>
</reference>
<dbReference type="HOGENOM" id="CLU_2561821_0_0_1"/>
<keyword evidence="3" id="KW-1185">Reference proteome</keyword>
<dbReference type="Proteomes" id="UP000002051">
    <property type="component" value="Unassembled WGS sequence"/>
</dbReference>
<proteinExistence type="predicted"/>
<organism evidence="1 3">
    <name type="scientific">Medicago truncatula</name>
    <name type="common">Barrel medic</name>
    <name type="synonym">Medicago tribuloides</name>
    <dbReference type="NCBI Taxonomy" id="3880"/>
    <lineage>
        <taxon>Eukaryota</taxon>
        <taxon>Viridiplantae</taxon>
        <taxon>Streptophyta</taxon>
        <taxon>Embryophyta</taxon>
        <taxon>Tracheophyta</taxon>
        <taxon>Spermatophyta</taxon>
        <taxon>Magnoliopsida</taxon>
        <taxon>eudicotyledons</taxon>
        <taxon>Gunneridae</taxon>
        <taxon>Pentapetalae</taxon>
        <taxon>rosids</taxon>
        <taxon>fabids</taxon>
        <taxon>Fabales</taxon>
        <taxon>Fabaceae</taxon>
        <taxon>Papilionoideae</taxon>
        <taxon>50 kb inversion clade</taxon>
        <taxon>NPAAA clade</taxon>
        <taxon>Hologalegina</taxon>
        <taxon>IRL clade</taxon>
        <taxon>Trifolieae</taxon>
        <taxon>Medicago</taxon>
    </lineage>
</organism>
<accession>G7L693</accession>
<protein>
    <recommendedName>
        <fullName evidence="4">RNA-directed DNA polymerase</fullName>
    </recommendedName>
</protein>
<evidence type="ECO:0008006" key="4">
    <source>
        <dbReference type="Google" id="ProtNLM"/>
    </source>
</evidence>
<reference evidence="2" key="3">
    <citation type="submission" date="2015-04" db="UniProtKB">
        <authorList>
            <consortium name="EnsemblPlants"/>
        </authorList>
    </citation>
    <scope>IDENTIFICATION</scope>
    <source>
        <strain evidence="2">cv. Jemalong A17</strain>
    </source>
</reference>
<evidence type="ECO:0000313" key="1">
    <source>
        <dbReference type="EMBL" id="AES77721.1"/>
    </source>
</evidence>
<dbReference type="PaxDb" id="3880-AES77721"/>
<name>G7L693_MEDTR</name>
<dbReference type="EMBL" id="CM001223">
    <property type="protein sequence ID" value="AES77721.1"/>
    <property type="molecule type" value="Genomic_DNA"/>
</dbReference>
<gene>
    <name evidence="1" type="ordered locus">MTR_7g016410</name>
</gene>
<reference evidence="1 3" key="1">
    <citation type="journal article" date="2011" name="Nature">
        <title>The Medicago genome provides insight into the evolution of rhizobial symbioses.</title>
        <authorList>
            <person name="Young N.D."/>
            <person name="Debelle F."/>
            <person name="Oldroyd G.E."/>
            <person name="Geurts R."/>
            <person name="Cannon S.B."/>
            <person name="Udvardi M.K."/>
            <person name="Benedito V.A."/>
            <person name="Mayer K.F."/>
            <person name="Gouzy J."/>
            <person name="Schoof H."/>
            <person name="Van de Peer Y."/>
            <person name="Proost S."/>
            <person name="Cook D.R."/>
            <person name="Meyers B.C."/>
            <person name="Spannagl M."/>
            <person name="Cheung F."/>
            <person name="De Mita S."/>
            <person name="Krishnakumar V."/>
            <person name="Gundlach H."/>
            <person name="Zhou S."/>
            <person name="Mudge J."/>
            <person name="Bharti A.K."/>
            <person name="Murray J.D."/>
            <person name="Naoumkina M.A."/>
            <person name="Rosen B."/>
            <person name="Silverstein K.A."/>
            <person name="Tang H."/>
            <person name="Rombauts S."/>
            <person name="Zhao P.X."/>
            <person name="Zhou P."/>
            <person name="Barbe V."/>
            <person name="Bardou P."/>
            <person name="Bechner M."/>
            <person name="Bellec A."/>
            <person name="Berger A."/>
            <person name="Berges H."/>
            <person name="Bidwell S."/>
            <person name="Bisseling T."/>
            <person name="Choisne N."/>
            <person name="Couloux A."/>
            <person name="Denny R."/>
            <person name="Deshpande S."/>
            <person name="Dai X."/>
            <person name="Doyle J.J."/>
            <person name="Dudez A.M."/>
            <person name="Farmer A.D."/>
            <person name="Fouteau S."/>
            <person name="Franken C."/>
            <person name="Gibelin C."/>
            <person name="Gish J."/>
            <person name="Goldstein S."/>
            <person name="Gonzalez A.J."/>
            <person name="Green P.J."/>
            <person name="Hallab A."/>
            <person name="Hartog M."/>
            <person name="Hua A."/>
            <person name="Humphray S.J."/>
            <person name="Jeong D.H."/>
            <person name="Jing Y."/>
            <person name="Jocker A."/>
            <person name="Kenton S.M."/>
            <person name="Kim D.J."/>
            <person name="Klee K."/>
            <person name="Lai H."/>
            <person name="Lang C."/>
            <person name="Lin S."/>
            <person name="Macmil S.L."/>
            <person name="Magdelenat G."/>
            <person name="Matthews L."/>
            <person name="McCorrison J."/>
            <person name="Monaghan E.L."/>
            <person name="Mun J.H."/>
            <person name="Najar F.Z."/>
            <person name="Nicholson C."/>
            <person name="Noirot C."/>
            <person name="O'Bleness M."/>
            <person name="Paule C.R."/>
            <person name="Poulain J."/>
            <person name="Prion F."/>
            <person name="Qin B."/>
            <person name="Qu C."/>
            <person name="Retzel E.F."/>
            <person name="Riddle C."/>
            <person name="Sallet E."/>
            <person name="Samain S."/>
            <person name="Samson N."/>
            <person name="Sanders I."/>
            <person name="Saurat O."/>
            <person name="Scarpelli C."/>
            <person name="Schiex T."/>
            <person name="Segurens B."/>
            <person name="Severin A.J."/>
            <person name="Sherrier D.J."/>
            <person name="Shi R."/>
            <person name="Sims S."/>
            <person name="Singer S.R."/>
            <person name="Sinharoy S."/>
            <person name="Sterck L."/>
            <person name="Viollet A."/>
            <person name="Wang B.B."/>
            <person name="Wang K."/>
            <person name="Wang M."/>
            <person name="Wang X."/>
            <person name="Warfsmann J."/>
            <person name="Weissenbach J."/>
            <person name="White D.D."/>
            <person name="White J.D."/>
            <person name="Wiley G.B."/>
            <person name="Wincker P."/>
            <person name="Xing Y."/>
            <person name="Yang L."/>
            <person name="Yao Z."/>
            <person name="Ying F."/>
            <person name="Zhai J."/>
            <person name="Zhou L."/>
            <person name="Zuber A."/>
            <person name="Denarie J."/>
            <person name="Dixon R.A."/>
            <person name="May G.D."/>
            <person name="Schwartz D.C."/>
            <person name="Rogers J."/>
            <person name="Quetier F."/>
            <person name="Town C.D."/>
            <person name="Roe B.A."/>
        </authorList>
    </citation>
    <scope>NUCLEOTIDE SEQUENCE [LARGE SCALE GENOMIC DNA]</scope>
    <source>
        <strain evidence="1">A17</strain>
        <strain evidence="2 3">cv. Jemalong A17</strain>
    </source>
</reference>
<dbReference type="EnsemblPlants" id="AES77721">
    <property type="protein sequence ID" value="AES77721"/>
    <property type="gene ID" value="MTR_7g016410"/>
</dbReference>
<dbReference type="AlphaFoldDB" id="G7L693"/>
<evidence type="ECO:0000313" key="3">
    <source>
        <dbReference type="Proteomes" id="UP000002051"/>
    </source>
</evidence>
<sequence>MATHMHSTCNLSKDDTCSKCARIQSNPRETHLTAVKRIFRYLKGTNMFGLLYKKSKDYKMNMLETELKENQSVKIVNSLVKI</sequence>